<dbReference type="InterPro" id="IPR036844">
    <property type="entry name" value="Hint_dom_sf"/>
</dbReference>
<dbReference type="InParanoid" id="A0A2N3NF20"/>
<dbReference type="PANTHER" id="PTHR10579:SF156">
    <property type="entry name" value="VWFA DOMAIN-CONTAINING PROTEIN"/>
    <property type="match status" value="1"/>
</dbReference>
<dbReference type="EMBL" id="NLAX01000008">
    <property type="protein sequence ID" value="PKS10962.1"/>
    <property type="molecule type" value="Genomic_DNA"/>
</dbReference>
<dbReference type="SUPFAM" id="SSF53300">
    <property type="entry name" value="vWA-like"/>
    <property type="match status" value="1"/>
</dbReference>
<dbReference type="InterPro" id="IPR036465">
    <property type="entry name" value="vWFA_dom_sf"/>
</dbReference>
<dbReference type="PROSITE" id="PS50234">
    <property type="entry name" value="VWFA"/>
    <property type="match status" value="1"/>
</dbReference>
<feature type="domain" description="VWFA" evidence="2">
    <location>
        <begin position="99"/>
        <end position="291"/>
    </location>
</feature>
<evidence type="ECO:0000313" key="4">
    <source>
        <dbReference type="Proteomes" id="UP000233524"/>
    </source>
</evidence>
<feature type="compositionally biased region" description="Pro residues" evidence="1">
    <location>
        <begin position="60"/>
        <end position="71"/>
    </location>
</feature>
<organism evidence="3 4">
    <name type="scientific">Lomentospora prolificans</name>
    <dbReference type="NCBI Taxonomy" id="41688"/>
    <lineage>
        <taxon>Eukaryota</taxon>
        <taxon>Fungi</taxon>
        <taxon>Dikarya</taxon>
        <taxon>Ascomycota</taxon>
        <taxon>Pezizomycotina</taxon>
        <taxon>Sordariomycetes</taxon>
        <taxon>Hypocreomycetidae</taxon>
        <taxon>Microascales</taxon>
        <taxon>Microascaceae</taxon>
        <taxon>Lomentospora</taxon>
    </lineage>
</organism>
<dbReference type="InterPro" id="IPR051266">
    <property type="entry name" value="CLCR"/>
</dbReference>
<dbReference type="VEuPathDB" id="FungiDB:jhhlp_002721"/>
<dbReference type="STRING" id="41688.A0A2N3NF20"/>
<dbReference type="InterPro" id="IPR002035">
    <property type="entry name" value="VWF_A"/>
</dbReference>
<name>A0A2N3NF20_9PEZI</name>
<feature type="compositionally biased region" description="Polar residues" evidence="1">
    <location>
        <begin position="15"/>
        <end position="31"/>
    </location>
</feature>
<dbReference type="SUPFAM" id="SSF51294">
    <property type="entry name" value="Hedgehog/intein (Hint) domain"/>
    <property type="match status" value="1"/>
</dbReference>
<dbReference type="Proteomes" id="UP000233524">
    <property type="component" value="Unassembled WGS sequence"/>
</dbReference>
<dbReference type="AlphaFoldDB" id="A0A2N3NF20"/>
<dbReference type="Gene3D" id="3.40.50.410">
    <property type="entry name" value="von Willebrand factor, type A domain"/>
    <property type="match status" value="1"/>
</dbReference>
<dbReference type="SMART" id="SM00327">
    <property type="entry name" value="VWA"/>
    <property type="match status" value="1"/>
</dbReference>
<proteinExistence type="predicted"/>
<dbReference type="InterPro" id="IPR039510">
    <property type="entry name" value="Vint_dom"/>
</dbReference>
<evidence type="ECO:0000313" key="3">
    <source>
        <dbReference type="EMBL" id="PKS10962.1"/>
    </source>
</evidence>
<sequence length="766" mass="83672">MVRISLPFLRKGSSPPVSNLNNEPVSPTATLFEQEPQDEVSLDIHPAPKYSGILIKVQPPRAPPALDPPPSDADKDKGKGRATAASARLQPTLPRTPCDIVLVIDVSGSMYASAPIPGNGDEPDYGFSVLDLTKHAALTILETLDERDRLGVVTFSHKAKTLRTLEVMTEKNKKACKEAILEMYPEGATNLWGGMMVGLDLFEKAGKSEGRVPAMMVLTDGQPNIQCPSRGYVPKLLERDDDKPIIPAIHTFGFGNNLRSGLLKSIADVGRGGYSFIPDSSMLGTVFVHTLANLQSTYSNHTSLRLRYPHGFKLETTTGIAAAAPKPIEVEEDGVKFIELTVPLGNLQFGQSRDIFLLAPDGLGSAFSPSAIQATLTYSRMTKEVRQVTSQADLLGPPAASFPQPAEVAYQVSRSRICDYLGSLYRLRSDEEHTAVLSEQGRDTKATKRVENLKKLITELPARAFADDKGPNESLLLELDEERDGQIPLAVGSKYFGTWGSHYLLSLKSAHERQICNSFKDPGPLQYSKDSPLFIQCRDILDCVFDNMEPPPPSLRTSYRGEYNMGLYRNVLGPCFAGSTLVSLASGKQVEIRKLRKGVAVTTPRGPRRIETVLATPVESQIMIRLGDVLVTPWHPVARAGLWKFPAKIKGRSAVPVRYRGVIYSVLLERDEDPEAHAIAVGMHDVWGVTLGHGITKGGGVRAHKFLGNWWAVKKGLEDLGRRRGDKVVVGGGIVKDAEGLVCGFAPYRGVRRMRMEKVEAGADIL</sequence>
<dbReference type="Pfam" id="PF00092">
    <property type="entry name" value="VWA"/>
    <property type="match status" value="1"/>
</dbReference>
<accession>A0A2N3NF20</accession>
<feature type="region of interest" description="Disordered" evidence="1">
    <location>
        <begin position="1"/>
        <end position="40"/>
    </location>
</feature>
<protein>
    <recommendedName>
        <fullName evidence="2">VWFA domain-containing protein</fullName>
    </recommendedName>
</protein>
<dbReference type="CDD" id="cd00081">
    <property type="entry name" value="Hint"/>
    <property type="match status" value="1"/>
</dbReference>
<feature type="region of interest" description="Disordered" evidence="1">
    <location>
        <begin position="55"/>
        <end position="90"/>
    </location>
</feature>
<dbReference type="InterPro" id="IPR032838">
    <property type="entry name" value="Vwaint_dom"/>
</dbReference>
<evidence type="ECO:0000256" key="1">
    <source>
        <dbReference type="SAM" id="MobiDB-lite"/>
    </source>
</evidence>
<gene>
    <name evidence="3" type="ORF">jhhlp_002721</name>
</gene>
<evidence type="ECO:0000259" key="2">
    <source>
        <dbReference type="PROSITE" id="PS50234"/>
    </source>
</evidence>
<comment type="caution">
    <text evidence="3">The sequence shown here is derived from an EMBL/GenBank/DDBJ whole genome shotgun (WGS) entry which is preliminary data.</text>
</comment>
<dbReference type="Pfam" id="PF14624">
    <property type="entry name" value="Vwaint"/>
    <property type="match status" value="1"/>
</dbReference>
<keyword evidence="4" id="KW-1185">Reference proteome</keyword>
<reference evidence="3 4" key="1">
    <citation type="journal article" date="2017" name="G3 (Bethesda)">
        <title>First Draft Genome Sequence of the Pathogenic Fungus Lomentospora prolificans (Formerly Scedosporium prolificans).</title>
        <authorList>
            <person name="Luo R."/>
            <person name="Zimin A."/>
            <person name="Workman R."/>
            <person name="Fan Y."/>
            <person name="Pertea G."/>
            <person name="Grossman N."/>
            <person name="Wear M.P."/>
            <person name="Jia B."/>
            <person name="Miller H."/>
            <person name="Casadevall A."/>
            <person name="Timp W."/>
            <person name="Zhang S.X."/>
            <person name="Salzberg S.L."/>
        </authorList>
    </citation>
    <scope>NUCLEOTIDE SEQUENCE [LARGE SCALE GENOMIC DNA]</scope>
    <source>
        <strain evidence="3 4">JHH-5317</strain>
    </source>
</reference>
<dbReference type="OrthoDB" id="10264538at2759"/>
<dbReference type="PANTHER" id="PTHR10579">
    <property type="entry name" value="CALCIUM-ACTIVATED CHLORIDE CHANNEL REGULATOR"/>
    <property type="match status" value="1"/>
</dbReference>
<dbReference type="Pfam" id="PF14623">
    <property type="entry name" value="Vint"/>
    <property type="match status" value="1"/>
</dbReference>